<protein>
    <submittedName>
        <fullName evidence="4">Lipoprotein</fullName>
    </submittedName>
</protein>
<evidence type="ECO:0000256" key="1">
    <source>
        <dbReference type="SAM" id="MobiDB-lite"/>
    </source>
</evidence>
<dbReference type="Pfam" id="PF19804">
    <property type="entry name" value="DUF6287"/>
    <property type="match status" value="1"/>
</dbReference>
<gene>
    <name evidence="4" type="ORF">NCTC11391_02156</name>
</gene>
<dbReference type="AlphaFoldDB" id="A0A380JG98"/>
<reference evidence="4 5" key="1">
    <citation type="submission" date="2018-06" db="EMBL/GenBank/DDBJ databases">
        <authorList>
            <consortium name="Pathogen Informatics"/>
            <person name="Doyle S."/>
        </authorList>
    </citation>
    <scope>NUCLEOTIDE SEQUENCE [LARGE SCALE GENOMIC DNA]</scope>
    <source>
        <strain evidence="5">NCTC 11391</strain>
    </source>
</reference>
<dbReference type="EMBL" id="UHFA01000002">
    <property type="protein sequence ID" value="SUN37429.1"/>
    <property type="molecule type" value="Genomic_DNA"/>
</dbReference>
<feature type="region of interest" description="Disordered" evidence="1">
    <location>
        <begin position="23"/>
        <end position="87"/>
    </location>
</feature>
<name>A0A380JG98_STRDO</name>
<evidence type="ECO:0000313" key="4">
    <source>
        <dbReference type="EMBL" id="SUN37429.1"/>
    </source>
</evidence>
<feature type="chain" id="PRO_5038420715" evidence="2">
    <location>
        <begin position="21"/>
        <end position="192"/>
    </location>
</feature>
<sequence length="192" mass="19575">MKKSYKVATVLMLSSALLLAGCHKNSSQSKAHSNSPKTSQTSKAKSQKGSSQNQSGSQSTNQTQANGGNSNSSNSSDQGSTNNQASTSSLDVSAIANGDFTTIAGTWQNANGETLVFDSNGLVSDTQVISSQGVSGEKALFGIGLKDSEVGSAALFVIPAGVPTVGGKIYQQDALVVGQSESAEATPYYRVG</sequence>
<dbReference type="PROSITE" id="PS51257">
    <property type="entry name" value="PROKAR_LIPOPROTEIN"/>
    <property type="match status" value="1"/>
</dbReference>
<feature type="domain" description="DUF6287" evidence="3">
    <location>
        <begin position="88"/>
        <end position="121"/>
    </location>
</feature>
<feature type="compositionally biased region" description="Polar residues" evidence="1">
    <location>
        <begin position="24"/>
        <end position="36"/>
    </location>
</feature>
<evidence type="ECO:0000313" key="5">
    <source>
        <dbReference type="Proteomes" id="UP000254082"/>
    </source>
</evidence>
<proteinExistence type="predicted"/>
<evidence type="ECO:0000259" key="3">
    <source>
        <dbReference type="Pfam" id="PF19804"/>
    </source>
</evidence>
<feature type="signal peptide" evidence="2">
    <location>
        <begin position="1"/>
        <end position="20"/>
    </location>
</feature>
<evidence type="ECO:0000256" key="2">
    <source>
        <dbReference type="SAM" id="SignalP"/>
    </source>
</evidence>
<dbReference type="InterPro" id="IPR046254">
    <property type="entry name" value="DUF6287"/>
</dbReference>
<keyword evidence="5" id="KW-1185">Reference proteome</keyword>
<dbReference type="RefSeq" id="WP_002996402.1">
    <property type="nucleotide sequence ID" value="NZ_UHFA01000002.1"/>
</dbReference>
<dbReference type="OrthoDB" id="2136578at2"/>
<feature type="compositionally biased region" description="Low complexity" evidence="1">
    <location>
        <begin position="37"/>
        <end position="84"/>
    </location>
</feature>
<keyword evidence="4" id="KW-0449">Lipoprotein</keyword>
<accession>A0A380JG98</accession>
<dbReference type="Proteomes" id="UP000254082">
    <property type="component" value="Unassembled WGS sequence"/>
</dbReference>
<keyword evidence="2" id="KW-0732">Signal</keyword>
<organism evidence="4 5">
    <name type="scientific">Streptococcus downei MFe28</name>
    <dbReference type="NCBI Taxonomy" id="764290"/>
    <lineage>
        <taxon>Bacteria</taxon>
        <taxon>Bacillati</taxon>
        <taxon>Bacillota</taxon>
        <taxon>Bacilli</taxon>
        <taxon>Lactobacillales</taxon>
        <taxon>Streptococcaceae</taxon>
        <taxon>Streptococcus</taxon>
    </lineage>
</organism>